<dbReference type="Proteomes" id="UP000250275">
    <property type="component" value="Unassembled WGS sequence"/>
</dbReference>
<reference evidence="1 2" key="1">
    <citation type="submission" date="2015-07" db="EMBL/GenBank/DDBJ databases">
        <title>The genome of Eufriesea mexicana.</title>
        <authorList>
            <person name="Pan H."/>
            <person name="Kapheim K."/>
        </authorList>
    </citation>
    <scope>NUCLEOTIDE SEQUENCE [LARGE SCALE GENOMIC DNA]</scope>
    <source>
        <strain evidence="1">0111107269</strain>
        <tissue evidence="1">Whole body</tissue>
    </source>
</reference>
<keyword evidence="2" id="KW-1185">Reference proteome</keyword>
<organism evidence="1 2">
    <name type="scientific">Eufriesea mexicana</name>
    <dbReference type="NCBI Taxonomy" id="516756"/>
    <lineage>
        <taxon>Eukaryota</taxon>
        <taxon>Metazoa</taxon>
        <taxon>Ecdysozoa</taxon>
        <taxon>Arthropoda</taxon>
        <taxon>Hexapoda</taxon>
        <taxon>Insecta</taxon>
        <taxon>Pterygota</taxon>
        <taxon>Neoptera</taxon>
        <taxon>Endopterygota</taxon>
        <taxon>Hymenoptera</taxon>
        <taxon>Apocrita</taxon>
        <taxon>Aculeata</taxon>
        <taxon>Apoidea</taxon>
        <taxon>Anthophila</taxon>
        <taxon>Apidae</taxon>
        <taxon>Eufriesea</taxon>
    </lineage>
</organism>
<evidence type="ECO:0000313" key="2">
    <source>
        <dbReference type="Proteomes" id="UP000250275"/>
    </source>
</evidence>
<dbReference type="EMBL" id="KQ766043">
    <property type="protein sequence ID" value="OAD53753.1"/>
    <property type="molecule type" value="Genomic_DNA"/>
</dbReference>
<name>A0A310SEH4_9HYME</name>
<gene>
    <name evidence="1" type="ORF">WN48_09212</name>
</gene>
<evidence type="ECO:0000313" key="1">
    <source>
        <dbReference type="EMBL" id="OAD53753.1"/>
    </source>
</evidence>
<accession>A0A310SEH4</accession>
<protein>
    <submittedName>
        <fullName evidence="1">Uncharacterized protein</fullName>
    </submittedName>
</protein>
<proteinExistence type="predicted"/>
<sequence>MLYTFLQPAFLYRIIARLALHPCRVTHMPYRPVKKLRRAIDDPEQATLSPQEYLVSRTDSMQRHREHLMTSD</sequence>
<dbReference type="AlphaFoldDB" id="A0A310SEH4"/>